<evidence type="ECO:0000256" key="1">
    <source>
        <dbReference type="ARBA" id="ARBA00012245"/>
    </source>
</evidence>
<accession>A0ABR7SUN9</accession>
<dbReference type="PROSITE" id="PS50206">
    <property type="entry name" value="RHODANESE_3"/>
    <property type="match status" value="1"/>
</dbReference>
<dbReference type="Proteomes" id="UP000642284">
    <property type="component" value="Unassembled WGS sequence"/>
</dbReference>
<dbReference type="InterPro" id="IPR001763">
    <property type="entry name" value="Rhodanese-like_dom"/>
</dbReference>
<keyword evidence="2" id="KW-0677">Repeat</keyword>
<name>A0ABR7SUN9_9ACTN</name>
<organism evidence="5 6">
    <name type="scientific">Streptomyces polyasparticus</name>
    <dbReference type="NCBI Taxonomy" id="2767826"/>
    <lineage>
        <taxon>Bacteria</taxon>
        <taxon>Bacillati</taxon>
        <taxon>Actinomycetota</taxon>
        <taxon>Actinomycetes</taxon>
        <taxon>Kitasatosporales</taxon>
        <taxon>Streptomycetaceae</taxon>
        <taxon>Streptomyces</taxon>
    </lineage>
</organism>
<keyword evidence="6" id="KW-1185">Reference proteome</keyword>
<gene>
    <name evidence="5" type="ORF">H9Y04_42435</name>
</gene>
<reference evidence="5 6" key="1">
    <citation type="submission" date="2020-08" db="EMBL/GenBank/DDBJ databases">
        <title>Genemic of Streptomyces polyaspartic.</title>
        <authorList>
            <person name="Liu W."/>
        </authorList>
    </citation>
    <scope>NUCLEOTIDE SEQUENCE [LARGE SCALE GENOMIC DNA]</scope>
    <source>
        <strain evidence="5 6">TRM66268-LWL</strain>
    </source>
</reference>
<protein>
    <recommendedName>
        <fullName evidence="1">thiosulfate sulfurtransferase</fullName>
        <ecNumber evidence="1">2.8.1.1</ecNumber>
    </recommendedName>
</protein>
<dbReference type="RefSeq" id="WP_268980562.1">
    <property type="nucleotide sequence ID" value="NZ_JACTVJ010000035.1"/>
</dbReference>
<evidence type="ECO:0000256" key="3">
    <source>
        <dbReference type="ARBA" id="ARBA00047549"/>
    </source>
</evidence>
<dbReference type="EMBL" id="JACTVJ010000035">
    <property type="protein sequence ID" value="MBC9719190.1"/>
    <property type="molecule type" value="Genomic_DNA"/>
</dbReference>
<evidence type="ECO:0000313" key="5">
    <source>
        <dbReference type="EMBL" id="MBC9719190.1"/>
    </source>
</evidence>
<dbReference type="Gene3D" id="3.40.250.10">
    <property type="entry name" value="Rhodanese-like domain"/>
    <property type="match status" value="1"/>
</dbReference>
<feature type="non-terminal residue" evidence="5">
    <location>
        <position position="57"/>
    </location>
</feature>
<dbReference type="InterPro" id="IPR036873">
    <property type="entry name" value="Rhodanese-like_dom_sf"/>
</dbReference>
<comment type="catalytic activity">
    <reaction evidence="3">
        <text>thiosulfate + hydrogen cyanide = thiocyanate + sulfite + 2 H(+)</text>
        <dbReference type="Rhea" id="RHEA:16881"/>
        <dbReference type="ChEBI" id="CHEBI:15378"/>
        <dbReference type="ChEBI" id="CHEBI:17359"/>
        <dbReference type="ChEBI" id="CHEBI:18022"/>
        <dbReference type="ChEBI" id="CHEBI:18407"/>
        <dbReference type="ChEBI" id="CHEBI:33542"/>
        <dbReference type="EC" id="2.8.1.1"/>
    </reaction>
</comment>
<dbReference type="PANTHER" id="PTHR43855:SF1">
    <property type="entry name" value="THIOSULFATE SULFURTRANSFERASE"/>
    <property type="match status" value="1"/>
</dbReference>
<dbReference type="PANTHER" id="PTHR43855">
    <property type="entry name" value="THIOSULFATE SULFURTRANSFERASE"/>
    <property type="match status" value="1"/>
</dbReference>
<feature type="domain" description="Rhodanese" evidence="4">
    <location>
        <begin position="18"/>
        <end position="54"/>
    </location>
</feature>
<proteinExistence type="predicted"/>
<dbReference type="InterPro" id="IPR051126">
    <property type="entry name" value="Thiosulfate_sulfurtransferase"/>
</dbReference>
<evidence type="ECO:0000313" key="6">
    <source>
        <dbReference type="Proteomes" id="UP000642284"/>
    </source>
</evidence>
<dbReference type="EC" id="2.8.1.1" evidence="1"/>
<dbReference type="Pfam" id="PF00581">
    <property type="entry name" value="Rhodanese"/>
    <property type="match status" value="1"/>
</dbReference>
<evidence type="ECO:0000256" key="2">
    <source>
        <dbReference type="ARBA" id="ARBA00022737"/>
    </source>
</evidence>
<evidence type="ECO:0000259" key="4">
    <source>
        <dbReference type="PROSITE" id="PS50206"/>
    </source>
</evidence>
<sequence>MSRTDVLVDADWVEANLDNPQVAIVEVDEDTSAYEKNHIKNAIRIDWTKDLQDPVRR</sequence>
<comment type="caution">
    <text evidence="5">The sequence shown here is derived from an EMBL/GenBank/DDBJ whole genome shotgun (WGS) entry which is preliminary data.</text>
</comment>
<dbReference type="SUPFAM" id="SSF52821">
    <property type="entry name" value="Rhodanese/Cell cycle control phosphatase"/>
    <property type="match status" value="1"/>
</dbReference>